<feature type="region of interest" description="Disordered" evidence="2">
    <location>
        <begin position="278"/>
        <end position="317"/>
    </location>
</feature>
<accession>A0ABM0KBG8</accession>
<dbReference type="PANTHER" id="PTHR10670:SF0">
    <property type="entry name" value="DNA POLYMERASE EPSILON CATALYTIC SUBUNIT A"/>
    <property type="match status" value="1"/>
</dbReference>
<keyword evidence="1" id="KW-0238">DNA-binding</keyword>
<keyword evidence="1" id="KW-0004">4Fe-4S</keyword>
<proteinExistence type="inferred from homology"/>
<keyword evidence="1" id="KW-0808">Transferase</keyword>
<organism evidence="4 5">
    <name type="scientific">Aplysia californica</name>
    <name type="common">California sea hare</name>
    <dbReference type="NCBI Taxonomy" id="6500"/>
    <lineage>
        <taxon>Eukaryota</taxon>
        <taxon>Metazoa</taxon>
        <taxon>Spiralia</taxon>
        <taxon>Lophotrochozoa</taxon>
        <taxon>Mollusca</taxon>
        <taxon>Gastropoda</taxon>
        <taxon>Heterobranchia</taxon>
        <taxon>Euthyneura</taxon>
        <taxon>Tectipleura</taxon>
        <taxon>Aplysiida</taxon>
        <taxon>Aplysioidea</taxon>
        <taxon>Aplysiidae</taxon>
        <taxon>Aplysia</taxon>
    </lineage>
</organism>
<feature type="compositionally biased region" description="Basic and acidic residues" evidence="2">
    <location>
        <begin position="234"/>
        <end position="250"/>
    </location>
</feature>
<feature type="region of interest" description="Disordered" evidence="2">
    <location>
        <begin position="179"/>
        <end position="254"/>
    </location>
</feature>
<gene>
    <name evidence="5" type="primary">LOC101856159</name>
</gene>
<comment type="function">
    <text evidence="1">DNA polymerase II participates in chromosomal DNA replication.</text>
</comment>
<protein>
    <recommendedName>
        <fullName evidence="1">DNA polymerase epsilon catalytic subunit</fullName>
        <ecNumber evidence="1">2.7.7.7</ecNumber>
    </recommendedName>
</protein>
<evidence type="ECO:0000313" key="5">
    <source>
        <dbReference type="RefSeq" id="XP_005113562.2"/>
    </source>
</evidence>
<evidence type="ECO:0000256" key="2">
    <source>
        <dbReference type="SAM" id="MobiDB-lite"/>
    </source>
</evidence>
<keyword evidence="1" id="KW-0863">Zinc-finger</keyword>
<name>A0ABM0KBG8_APLCA</name>
<evidence type="ECO:0000259" key="3">
    <source>
        <dbReference type="Pfam" id="PF22634"/>
    </source>
</evidence>
<evidence type="ECO:0000256" key="1">
    <source>
        <dbReference type="RuleBase" id="RU365029"/>
    </source>
</evidence>
<keyword evidence="1" id="KW-0548">Nucleotidyltransferase</keyword>
<dbReference type="RefSeq" id="XP_005113562.2">
    <property type="nucleotide sequence ID" value="XM_005113505.2"/>
</dbReference>
<feature type="domain" description="DNA polymerase epsilon ,catalytic subunit A thumb" evidence="3">
    <location>
        <begin position="1"/>
        <end position="139"/>
    </location>
</feature>
<dbReference type="Proteomes" id="UP000694888">
    <property type="component" value="Unplaced"/>
</dbReference>
<sequence>MDVLYSKAANMPDSELFELIAENRSMSRKLEDYGNQKSTSISTAKRLAEFLGDQMVKDTGLSCRFVISKKPEGSPVTERAIPLAIFQAEPTVRRHYLKKWLKLSDASHLDIRDILDWEYYVERLGGCIQKIITIPAALQAVSNPVPRIPHPDWLRKKMLERNDVFKQKKISEIFAPAAKPVVQDSESQEENGNVEEGGNTGGADSGVADIEDIGGRSATKPGVILAVSNKRRRDQSGETGRQDGPMDWREALGPVPPIGYTKAERRVWVEYQKKKWAMQREARQERKKRRRMNEDEDDFLSGPRTSMGPTPRGLSGFLRRTARTMMDMPW</sequence>
<keyword evidence="1" id="KW-0411">Iron-sulfur</keyword>
<dbReference type="GeneID" id="101856159"/>
<keyword evidence="1" id="KW-0479">Metal-binding</keyword>
<evidence type="ECO:0000313" key="4">
    <source>
        <dbReference type="Proteomes" id="UP000694888"/>
    </source>
</evidence>
<keyword evidence="1" id="KW-0235">DNA replication</keyword>
<comment type="cofactor">
    <cofactor evidence="1">
        <name>[4Fe-4S] cluster</name>
        <dbReference type="ChEBI" id="CHEBI:49883"/>
    </cofactor>
</comment>
<keyword evidence="1" id="KW-0539">Nucleus</keyword>
<dbReference type="InterPro" id="IPR029703">
    <property type="entry name" value="POL2"/>
</dbReference>
<dbReference type="InterPro" id="IPR043502">
    <property type="entry name" value="DNA/RNA_pol_sf"/>
</dbReference>
<dbReference type="SUPFAM" id="SSF56672">
    <property type="entry name" value="DNA/RNA polymerases"/>
    <property type="match status" value="1"/>
</dbReference>
<feature type="non-terminal residue" evidence="5">
    <location>
        <position position="330"/>
    </location>
</feature>
<keyword evidence="1" id="KW-0862">Zinc</keyword>
<dbReference type="InterPro" id="IPR055191">
    <property type="entry name" value="POL2_thumb"/>
</dbReference>
<comment type="catalytic activity">
    <reaction evidence="1">
        <text>DNA(n) + a 2'-deoxyribonucleoside 5'-triphosphate = DNA(n+1) + diphosphate</text>
        <dbReference type="Rhea" id="RHEA:22508"/>
        <dbReference type="Rhea" id="RHEA-COMP:17339"/>
        <dbReference type="Rhea" id="RHEA-COMP:17340"/>
        <dbReference type="ChEBI" id="CHEBI:33019"/>
        <dbReference type="ChEBI" id="CHEBI:61560"/>
        <dbReference type="ChEBI" id="CHEBI:173112"/>
        <dbReference type="EC" id="2.7.7.7"/>
    </reaction>
</comment>
<dbReference type="EC" id="2.7.7.7" evidence="1"/>
<comment type="subcellular location">
    <subcellularLocation>
        <location evidence="1">Nucleus</location>
    </subcellularLocation>
</comment>
<keyword evidence="4" id="KW-1185">Reference proteome</keyword>
<keyword evidence="1" id="KW-0408">Iron</keyword>
<keyword evidence="1" id="KW-0239">DNA-directed DNA polymerase</keyword>
<comment type="similarity">
    <text evidence="1">Belongs to the DNA polymerase type-B family.</text>
</comment>
<reference evidence="5" key="1">
    <citation type="submission" date="2025-08" db="UniProtKB">
        <authorList>
            <consortium name="RefSeq"/>
        </authorList>
    </citation>
    <scope>IDENTIFICATION</scope>
</reference>
<dbReference type="Pfam" id="PF22634">
    <property type="entry name" value="POL2_thumb"/>
    <property type="match status" value="1"/>
</dbReference>
<dbReference type="PANTHER" id="PTHR10670">
    <property type="entry name" value="DNA POLYMERASE EPSILON CATALYTIC SUBUNIT A"/>
    <property type="match status" value="1"/>
</dbReference>